<organism evidence="2">
    <name type="scientific">Wuchereria bancrofti</name>
    <dbReference type="NCBI Taxonomy" id="6293"/>
    <lineage>
        <taxon>Eukaryota</taxon>
        <taxon>Metazoa</taxon>
        <taxon>Ecdysozoa</taxon>
        <taxon>Nematoda</taxon>
        <taxon>Chromadorea</taxon>
        <taxon>Rhabditida</taxon>
        <taxon>Spirurina</taxon>
        <taxon>Spiruromorpha</taxon>
        <taxon>Filarioidea</taxon>
        <taxon>Onchocercidae</taxon>
        <taxon>Wuchereria</taxon>
    </lineage>
</organism>
<dbReference type="WBParaSite" id="maker-PairedContig_925-snap-gene-0.3-mRNA-1">
    <property type="protein sequence ID" value="maker-PairedContig_925-snap-gene-0.3-mRNA-1"/>
    <property type="gene ID" value="maker-PairedContig_925-snap-gene-0.3"/>
</dbReference>
<proteinExistence type="predicted"/>
<sequence>MSWYFPVREAATVQETLAFCGCLRGFRDKRRATRRTARKIGPFAFSPATSHKKPRNFWDMYHEKNDDMKMMVLKPGQFKIQQYYSMQQLQSLLSVEFHYNKKSI</sequence>
<dbReference type="AlphaFoldDB" id="A0A1I8F0M2"/>
<protein>
    <submittedName>
        <fullName evidence="1 2">Uncharacterized protein</fullName>
    </submittedName>
</protein>
<evidence type="ECO:0000313" key="2">
    <source>
        <dbReference type="WBParaSite" id="maker-PairedContig_925-snap-gene-0.3-mRNA-1"/>
    </source>
</evidence>
<evidence type="ECO:0000313" key="1">
    <source>
        <dbReference type="WBParaSite" id="maker-PairedContig_923-snap-gene-0.3-mRNA-1"/>
    </source>
</evidence>
<dbReference type="WBParaSite" id="maker-PairedContig_923-snap-gene-0.3-mRNA-1">
    <property type="protein sequence ID" value="maker-PairedContig_923-snap-gene-0.3-mRNA-1"/>
    <property type="gene ID" value="maker-PairedContig_923-snap-gene-0.3"/>
</dbReference>
<reference evidence="1 2" key="1">
    <citation type="submission" date="2016-11" db="UniProtKB">
        <authorList>
            <consortium name="WormBaseParasite"/>
        </authorList>
    </citation>
    <scope>IDENTIFICATION</scope>
    <source>
        <strain evidence="1 2">pt0022</strain>
    </source>
</reference>
<name>A0A1I8F0M2_WUCBA</name>
<accession>A0A1I8F0M2</accession>